<dbReference type="InterPro" id="IPR002010">
    <property type="entry name" value="T3SS_IM_R"/>
</dbReference>
<dbReference type="GO" id="GO:0009425">
    <property type="term" value="C:bacterial-type flagellum basal body"/>
    <property type="evidence" value="ECO:0007669"/>
    <property type="project" value="UniProtKB-SubCell"/>
</dbReference>
<evidence type="ECO:0000313" key="11">
    <source>
        <dbReference type="EMBL" id="MBK7952739.1"/>
    </source>
</evidence>
<name>A0A935W375_9PROT</name>
<evidence type="ECO:0000256" key="1">
    <source>
        <dbReference type="ARBA" id="ARBA00002578"/>
    </source>
</evidence>
<feature type="transmembrane region" description="Helical" evidence="10">
    <location>
        <begin position="70"/>
        <end position="92"/>
    </location>
</feature>
<dbReference type="GO" id="GO:0044780">
    <property type="term" value="P:bacterial-type flagellum assembly"/>
    <property type="evidence" value="ECO:0007669"/>
    <property type="project" value="UniProtKB-UniRule"/>
</dbReference>
<evidence type="ECO:0000256" key="6">
    <source>
        <dbReference type="ARBA" id="ARBA00022989"/>
    </source>
</evidence>
<keyword evidence="11" id="KW-0966">Cell projection</keyword>
<dbReference type="AlphaFoldDB" id="A0A935W375"/>
<dbReference type="InterPro" id="IPR006303">
    <property type="entry name" value="FliR"/>
</dbReference>
<accession>A0A935W375</accession>
<feature type="transmembrane region" description="Helical" evidence="10">
    <location>
        <begin position="98"/>
        <end position="117"/>
    </location>
</feature>
<keyword evidence="8 10" id="KW-0975">Bacterial flagellum</keyword>
<comment type="function">
    <text evidence="1 10">Role in flagellar biosynthesis.</text>
</comment>
<evidence type="ECO:0000256" key="2">
    <source>
        <dbReference type="ARBA" id="ARBA00009772"/>
    </source>
</evidence>
<comment type="subcellular location">
    <subcellularLocation>
        <location evidence="10">Cell membrane</location>
        <topology evidence="10">Multi-pass membrane protein</topology>
    </subcellularLocation>
    <subcellularLocation>
        <location evidence="10">Bacterial flagellum basal body</location>
    </subcellularLocation>
</comment>
<feature type="transmembrane region" description="Helical" evidence="10">
    <location>
        <begin position="178"/>
        <end position="205"/>
    </location>
</feature>
<feature type="transmembrane region" description="Helical" evidence="10">
    <location>
        <begin position="37"/>
        <end position="58"/>
    </location>
</feature>
<comment type="caution">
    <text evidence="11">The sequence shown here is derived from an EMBL/GenBank/DDBJ whole genome shotgun (WGS) entry which is preliminary data.</text>
</comment>
<keyword evidence="11" id="KW-0969">Cilium</keyword>
<feature type="transmembrane region" description="Helical" evidence="10">
    <location>
        <begin position="129"/>
        <end position="158"/>
    </location>
</feature>
<keyword evidence="4 10" id="KW-1003">Cell membrane</keyword>
<keyword evidence="5 10" id="KW-0812">Transmembrane</keyword>
<evidence type="ECO:0000256" key="3">
    <source>
        <dbReference type="ARBA" id="ARBA00021717"/>
    </source>
</evidence>
<feature type="transmembrane region" description="Helical" evidence="10">
    <location>
        <begin position="12"/>
        <end position="31"/>
    </location>
</feature>
<dbReference type="EMBL" id="JADJOT010000002">
    <property type="protein sequence ID" value="MBK7952739.1"/>
    <property type="molecule type" value="Genomic_DNA"/>
</dbReference>
<dbReference type="Proteomes" id="UP000706151">
    <property type="component" value="Unassembled WGS sequence"/>
</dbReference>
<feature type="transmembrane region" description="Helical" evidence="10">
    <location>
        <begin position="212"/>
        <end position="234"/>
    </location>
</feature>
<sequence length="260" mass="26983">MISLTTAEINAWIVAYFFPLARVLAVLAAAPPFNSPALPALTRLMLGLAISLAIVPGLPGMTPLDPASGAGLLLLAEQLLIGLAMGFSMRLVFSAVDLAGSFISLQMGLGFASFYSPQTAGQTAVVSEFMGLLAVLLFMAMNGHLMIIATLAHSFSVLPLGRQNLAADVWWRLASSGAIVFSAGLLLALPVVVALMISNLALAVLSRAAPQLNLIAIGFPLTIALGFAALMFAMSNLGAPLQQLFEYGLESILGPFAKAA</sequence>
<organism evidence="11 12">
    <name type="scientific">Candidatus Accumulibacter affinis</name>
    <dbReference type="NCBI Taxonomy" id="2954384"/>
    <lineage>
        <taxon>Bacteria</taxon>
        <taxon>Pseudomonadati</taxon>
        <taxon>Pseudomonadota</taxon>
        <taxon>Betaproteobacteria</taxon>
        <taxon>Candidatus Accumulibacter</taxon>
    </lineage>
</organism>
<evidence type="ECO:0000256" key="8">
    <source>
        <dbReference type="ARBA" id="ARBA00023143"/>
    </source>
</evidence>
<evidence type="ECO:0000256" key="5">
    <source>
        <dbReference type="ARBA" id="ARBA00022692"/>
    </source>
</evidence>
<dbReference type="GO" id="GO:0005886">
    <property type="term" value="C:plasma membrane"/>
    <property type="evidence" value="ECO:0007669"/>
    <property type="project" value="UniProtKB-SubCell"/>
</dbReference>
<reference evidence="11 12" key="1">
    <citation type="submission" date="2020-10" db="EMBL/GenBank/DDBJ databases">
        <title>Connecting structure to function with the recovery of over 1000 high-quality activated sludge metagenome-assembled genomes encoding full-length rRNA genes using long-read sequencing.</title>
        <authorList>
            <person name="Singleton C.M."/>
            <person name="Petriglieri F."/>
            <person name="Kristensen J.M."/>
            <person name="Kirkegaard R.H."/>
            <person name="Michaelsen T.Y."/>
            <person name="Andersen M.H."/>
            <person name="Karst S.M."/>
            <person name="Dueholm M.S."/>
            <person name="Nielsen P.H."/>
            <person name="Albertsen M."/>
        </authorList>
    </citation>
    <scope>NUCLEOTIDE SEQUENCE [LARGE SCALE GENOMIC DNA]</scope>
    <source>
        <strain evidence="11">Fred_18-Q3-R57-64_BAT3C.720</strain>
    </source>
</reference>
<evidence type="ECO:0000256" key="7">
    <source>
        <dbReference type="ARBA" id="ARBA00023136"/>
    </source>
</evidence>
<evidence type="ECO:0000256" key="9">
    <source>
        <dbReference type="NCBIfam" id="TIGR01400"/>
    </source>
</evidence>
<dbReference type="Pfam" id="PF01311">
    <property type="entry name" value="Bac_export_1"/>
    <property type="match status" value="1"/>
</dbReference>
<protein>
    <recommendedName>
        <fullName evidence="3 9">Flagellar biosynthetic protein FliR</fullName>
    </recommendedName>
</protein>
<dbReference type="GO" id="GO:0006605">
    <property type="term" value="P:protein targeting"/>
    <property type="evidence" value="ECO:0007669"/>
    <property type="project" value="UniProtKB-UniRule"/>
</dbReference>
<dbReference type="NCBIfam" id="TIGR01400">
    <property type="entry name" value="fliR"/>
    <property type="match status" value="1"/>
</dbReference>
<evidence type="ECO:0000313" key="12">
    <source>
        <dbReference type="Proteomes" id="UP000706151"/>
    </source>
</evidence>
<dbReference type="PANTHER" id="PTHR30065:SF8">
    <property type="entry name" value="FLAGELLAR BIOSYNTHETIC PROTEIN FLIR"/>
    <property type="match status" value="1"/>
</dbReference>
<keyword evidence="11" id="KW-0282">Flagellum</keyword>
<dbReference type="PANTHER" id="PTHR30065">
    <property type="entry name" value="FLAGELLAR BIOSYNTHETIC PROTEIN FLIR"/>
    <property type="match status" value="1"/>
</dbReference>
<keyword evidence="6 10" id="KW-1133">Transmembrane helix</keyword>
<comment type="similarity">
    <text evidence="2 10">Belongs to the FliR/MopE/SpaR family.</text>
</comment>
<gene>
    <name evidence="11" type="primary">fliR</name>
    <name evidence="11" type="ORF">IPK02_01595</name>
</gene>
<dbReference type="PRINTS" id="PR00953">
    <property type="entry name" value="TYPE3IMRPROT"/>
</dbReference>
<evidence type="ECO:0000256" key="10">
    <source>
        <dbReference type="RuleBase" id="RU362071"/>
    </source>
</evidence>
<proteinExistence type="inferred from homology"/>
<evidence type="ECO:0000256" key="4">
    <source>
        <dbReference type="ARBA" id="ARBA00022475"/>
    </source>
</evidence>
<keyword evidence="7 10" id="KW-0472">Membrane</keyword>